<dbReference type="Pfam" id="PF10722">
    <property type="entry name" value="YbjN"/>
    <property type="match status" value="1"/>
</dbReference>
<gene>
    <name evidence="1" type="ORF">D5R40_04030</name>
</gene>
<dbReference type="OrthoDB" id="5192220at2"/>
<protein>
    <submittedName>
        <fullName evidence="1">YbjN domain-containing protein</fullName>
    </submittedName>
</protein>
<dbReference type="InterPro" id="IPR019660">
    <property type="entry name" value="Put_sensory_transdc_reg_YbjN"/>
</dbReference>
<dbReference type="EMBL" id="RCBY01000013">
    <property type="protein sequence ID" value="RQH53442.1"/>
    <property type="molecule type" value="Genomic_DNA"/>
</dbReference>
<reference evidence="1 2" key="1">
    <citation type="journal article" date="2018" name="ACS Chem. Biol.">
        <title>Ketoreductase domain dysfunction expands chemodiversity: malyngamide biosynthesis in the cyanobacterium Okeania hirsuta.</title>
        <authorList>
            <person name="Moss N.A."/>
            <person name="Leao T."/>
            <person name="Rankin M."/>
            <person name="McCullough T.M."/>
            <person name="Qu P."/>
            <person name="Korobeynikov A."/>
            <person name="Smith J.L."/>
            <person name="Gerwick L."/>
            <person name="Gerwick W.H."/>
        </authorList>
    </citation>
    <scope>NUCLEOTIDE SEQUENCE [LARGE SCALE GENOMIC DNA]</scope>
    <source>
        <strain evidence="1 2">PAB10Feb10-1</strain>
    </source>
</reference>
<name>A0A3N6RPM5_9CYAN</name>
<evidence type="ECO:0000313" key="2">
    <source>
        <dbReference type="Proteomes" id="UP000269154"/>
    </source>
</evidence>
<dbReference type="AlphaFoldDB" id="A0A3N6RPM5"/>
<evidence type="ECO:0000313" key="1">
    <source>
        <dbReference type="EMBL" id="RQH53442.1"/>
    </source>
</evidence>
<comment type="caution">
    <text evidence="1">The sequence shown here is derived from an EMBL/GenBank/DDBJ whole genome shotgun (WGS) entry which is preliminary data.</text>
</comment>
<sequence>MENYQVNHHLTFCEDTYPPLTARVINIALTTQEDPLNECRLTLQVSPASYEQIDAHAFFNLNPEFRAPFSNGNFQPDDDIQLEITLQPDLFPQLLEYATTAESVATYLISLSQKSLSSVSPSEIEPTSPSYSERFLNSKNWFALSVKQIHQDDETGYTTFWHYVNPAILNHPETASEQLAEGIINFVTNLTTAKLNATTQDATDEVLKGVSTLFEGFDTWLDNAFSQDNDNDTDDFACEESILATIIAYFTKDDWTFTKLQGQSVLQMAYQGKNGLWNCYAQARETEEQFVFYSIYPELVSEEKRLAIAELLTRLNYGLIIGNFEMDFNDGEIRYKTSIAVEGNILTHQVIKRLVYANVTIMDYYLPGIRAVMDENILPEEAIALIESDRRIL</sequence>
<dbReference type="Proteomes" id="UP000269154">
    <property type="component" value="Unassembled WGS sequence"/>
</dbReference>
<keyword evidence="2" id="KW-1185">Reference proteome</keyword>
<organism evidence="1 2">
    <name type="scientific">Okeania hirsuta</name>
    <dbReference type="NCBI Taxonomy" id="1458930"/>
    <lineage>
        <taxon>Bacteria</taxon>
        <taxon>Bacillati</taxon>
        <taxon>Cyanobacteriota</taxon>
        <taxon>Cyanophyceae</taxon>
        <taxon>Oscillatoriophycideae</taxon>
        <taxon>Oscillatoriales</taxon>
        <taxon>Microcoleaceae</taxon>
        <taxon>Okeania</taxon>
    </lineage>
</organism>
<proteinExistence type="predicted"/>
<dbReference type="RefSeq" id="WP_124154255.1">
    <property type="nucleotide sequence ID" value="NZ_CAWOLW010000035.1"/>
</dbReference>
<accession>A0A3N6RPM5</accession>